<gene>
    <name evidence="2" type="ORF">Cgig2_030277</name>
</gene>
<keyword evidence="3" id="KW-1185">Reference proteome</keyword>
<protein>
    <submittedName>
        <fullName evidence="2">Uncharacterized protein</fullName>
    </submittedName>
</protein>
<dbReference type="Proteomes" id="UP001153076">
    <property type="component" value="Unassembled WGS sequence"/>
</dbReference>
<evidence type="ECO:0000313" key="3">
    <source>
        <dbReference type="Proteomes" id="UP001153076"/>
    </source>
</evidence>
<reference evidence="2" key="1">
    <citation type="submission" date="2022-04" db="EMBL/GenBank/DDBJ databases">
        <title>Carnegiea gigantea Genome sequencing and assembly v2.</title>
        <authorList>
            <person name="Copetti D."/>
            <person name="Sanderson M.J."/>
            <person name="Burquez A."/>
            <person name="Wojciechowski M.F."/>
        </authorList>
    </citation>
    <scope>NUCLEOTIDE SEQUENCE</scope>
    <source>
        <strain evidence="2">SGP5-SGP5p</strain>
        <tissue evidence="2">Aerial part</tissue>
    </source>
</reference>
<evidence type="ECO:0000313" key="2">
    <source>
        <dbReference type="EMBL" id="KAJ8427115.1"/>
    </source>
</evidence>
<accession>A0A9Q1JNX3</accession>
<evidence type="ECO:0000256" key="1">
    <source>
        <dbReference type="SAM" id="MobiDB-lite"/>
    </source>
</evidence>
<comment type="caution">
    <text evidence="2">The sequence shown here is derived from an EMBL/GenBank/DDBJ whole genome shotgun (WGS) entry which is preliminary data.</text>
</comment>
<proteinExistence type="predicted"/>
<dbReference type="EMBL" id="JAKOGI010001190">
    <property type="protein sequence ID" value="KAJ8427115.1"/>
    <property type="molecule type" value="Genomic_DNA"/>
</dbReference>
<name>A0A9Q1JNX3_9CARY</name>
<organism evidence="2 3">
    <name type="scientific">Carnegiea gigantea</name>
    <dbReference type="NCBI Taxonomy" id="171969"/>
    <lineage>
        <taxon>Eukaryota</taxon>
        <taxon>Viridiplantae</taxon>
        <taxon>Streptophyta</taxon>
        <taxon>Embryophyta</taxon>
        <taxon>Tracheophyta</taxon>
        <taxon>Spermatophyta</taxon>
        <taxon>Magnoliopsida</taxon>
        <taxon>eudicotyledons</taxon>
        <taxon>Gunneridae</taxon>
        <taxon>Pentapetalae</taxon>
        <taxon>Caryophyllales</taxon>
        <taxon>Cactineae</taxon>
        <taxon>Cactaceae</taxon>
        <taxon>Cactoideae</taxon>
        <taxon>Echinocereeae</taxon>
        <taxon>Carnegiea</taxon>
    </lineage>
</organism>
<sequence>MARYDDNVTQTGVGRAKSCGSCKYSVPILQVKVNGISFAAGQSRGSKARVVAQKNFKFDVGGLILVEVLEKGWKKWKAPGLCSSVLISQPAGTEDEAEGSERWKKVCLARRRWHWCKSDLRNFIGGMSNSMGRGRGTAHRQDPQTERKRRVSEGISKLLAMRSKSSGGRSHQSPII</sequence>
<dbReference type="AlphaFoldDB" id="A0A9Q1JNX3"/>
<feature type="region of interest" description="Disordered" evidence="1">
    <location>
        <begin position="127"/>
        <end position="152"/>
    </location>
</feature>